<accession>A0ABV1CZT0</accession>
<keyword evidence="1" id="KW-0812">Transmembrane</keyword>
<keyword evidence="1" id="KW-0472">Membrane</keyword>
<evidence type="ECO:0000313" key="2">
    <source>
        <dbReference type="EMBL" id="MEQ2423647.1"/>
    </source>
</evidence>
<evidence type="ECO:0000256" key="1">
    <source>
        <dbReference type="SAM" id="Phobius"/>
    </source>
</evidence>
<name>A0ABV1CZT0_9FIRM</name>
<evidence type="ECO:0000313" key="3">
    <source>
        <dbReference type="Proteomes" id="UP001454086"/>
    </source>
</evidence>
<keyword evidence="3" id="KW-1185">Reference proteome</keyword>
<organism evidence="2 3">
    <name type="scientific">Enterocloster hominis</name>
    <name type="common">ex Hitch et al. 2024</name>
    <dbReference type="NCBI Taxonomy" id="1917870"/>
    <lineage>
        <taxon>Bacteria</taxon>
        <taxon>Bacillati</taxon>
        <taxon>Bacillota</taxon>
        <taxon>Clostridia</taxon>
        <taxon>Lachnospirales</taxon>
        <taxon>Lachnospiraceae</taxon>
        <taxon>Enterocloster</taxon>
    </lineage>
</organism>
<dbReference type="RefSeq" id="WP_008726603.1">
    <property type="nucleotide sequence ID" value="NZ_JBBMFM010000003.1"/>
</dbReference>
<reference evidence="2 3" key="1">
    <citation type="submission" date="2024-03" db="EMBL/GenBank/DDBJ databases">
        <title>Human intestinal bacterial collection.</title>
        <authorList>
            <person name="Pauvert C."/>
            <person name="Hitch T.C.A."/>
            <person name="Clavel T."/>
        </authorList>
    </citation>
    <scope>NUCLEOTIDE SEQUENCE [LARGE SCALE GENOMIC DNA]</scope>
    <source>
        <strain evidence="2 3">CLA-SR-H021</strain>
    </source>
</reference>
<keyword evidence="1" id="KW-1133">Transmembrane helix</keyword>
<dbReference type="Proteomes" id="UP001454086">
    <property type="component" value="Unassembled WGS sequence"/>
</dbReference>
<sequence>MLEIEEKKHHLRNFSIICAIGLLILIIYVLYTSRPLDEITDYQVYVETQNDGSMDITYRYEWKVLNDTREGPLTWVRLGLPNNHCEVTDFGGAIDHVSNSYLFSEPVLKAYLDRNYYKDQTAVFWFTIHQEDMLCMNRDDSRRPFYDFTPGWFNDIPIRHYTFIWKQGNYIVSHNADREEDGYLVWEGSLKKGGTRQMKVYCRLYGFINPDLVQHQDYSTGISGDSGPDISNVLIIILLTGYLGYKLTWGSDEENYSRGRGYYGHGSHRGGGGSCACACAGCACACACAGGGRAGCSKKDFYHRELHKE</sequence>
<gene>
    <name evidence="2" type="ORF">WMQ36_01555</name>
</gene>
<proteinExistence type="predicted"/>
<comment type="caution">
    <text evidence="2">The sequence shown here is derived from an EMBL/GenBank/DDBJ whole genome shotgun (WGS) entry which is preliminary data.</text>
</comment>
<dbReference type="EMBL" id="JBBMFM010000003">
    <property type="protein sequence ID" value="MEQ2423647.1"/>
    <property type="molecule type" value="Genomic_DNA"/>
</dbReference>
<feature type="transmembrane region" description="Helical" evidence="1">
    <location>
        <begin position="12"/>
        <end position="31"/>
    </location>
</feature>
<protein>
    <submittedName>
        <fullName evidence="2">Uncharacterized protein</fullName>
    </submittedName>
</protein>